<accession>A0A1V9YID5</accession>
<proteinExistence type="predicted"/>
<organism evidence="1 2">
    <name type="scientific">Thraustotheca clavata</name>
    <dbReference type="NCBI Taxonomy" id="74557"/>
    <lineage>
        <taxon>Eukaryota</taxon>
        <taxon>Sar</taxon>
        <taxon>Stramenopiles</taxon>
        <taxon>Oomycota</taxon>
        <taxon>Saprolegniomycetes</taxon>
        <taxon>Saprolegniales</taxon>
        <taxon>Achlyaceae</taxon>
        <taxon>Thraustotheca</taxon>
    </lineage>
</organism>
<evidence type="ECO:0000313" key="1">
    <source>
        <dbReference type="EMBL" id="OQR85504.1"/>
    </source>
</evidence>
<evidence type="ECO:0000313" key="2">
    <source>
        <dbReference type="Proteomes" id="UP000243217"/>
    </source>
</evidence>
<name>A0A1V9YID5_9STRA</name>
<dbReference type="AlphaFoldDB" id="A0A1V9YID5"/>
<dbReference type="OrthoDB" id="64555at2759"/>
<keyword evidence="2" id="KW-1185">Reference proteome</keyword>
<reference evidence="1 2" key="1">
    <citation type="journal article" date="2014" name="Genome Biol. Evol.">
        <title>The secreted proteins of Achlya hypogyna and Thraustotheca clavata identify the ancestral oomycete secretome and reveal gene acquisitions by horizontal gene transfer.</title>
        <authorList>
            <person name="Misner I."/>
            <person name="Blouin N."/>
            <person name="Leonard G."/>
            <person name="Richards T.A."/>
            <person name="Lane C.E."/>
        </authorList>
    </citation>
    <scope>NUCLEOTIDE SEQUENCE [LARGE SCALE GENOMIC DNA]</scope>
    <source>
        <strain evidence="1 2">ATCC 34112</strain>
    </source>
</reference>
<dbReference type="Proteomes" id="UP000243217">
    <property type="component" value="Unassembled WGS sequence"/>
</dbReference>
<dbReference type="EMBL" id="JNBS01003732">
    <property type="protein sequence ID" value="OQR85504.1"/>
    <property type="molecule type" value="Genomic_DNA"/>
</dbReference>
<sequence length="141" mass="16535">MIKDCHDIKDGMNRIGKWDDKRQMCYNCKHVYLKCLSTTPNYCSVDCKSNALYLENLNKTMKILKQMKNKDNSAQNSITKIVNFEDKPNIIVASDYTKKQYEMMEETFELSTSCEQAQTFAEFHTEKLPCRPVEWAFSALY</sequence>
<protein>
    <submittedName>
        <fullName evidence="1">Uncharacterized protein</fullName>
    </submittedName>
</protein>
<comment type="caution">
    <text evidence="1">The sequence shown here is derived from an EMBL/GenBank/DDBJ whole genome shotgun (WGS) entry which is preliminary data.</text>
</comment>
<gene>
    <name evidence="1" type="ORF">THRCLA_10686</name>
</gene>